<dbReference type="EMBL" id="JAVRHM010000015">
    <property type="protein sequence ID" value="MDT0690783.1"/>
    <property type="molecule type" value="Genomic_DNA"/>
</dbReference>
<proteinExistence type="predicted"/>
<reference evidence="1 2" key="1">
    <citation type="submission" date="2023-09" db="EMBL/GenBank/DDBJ databases">
        <authorList>
            <person name="Rey-Velasco X."/>
        </authorList>
    </citation>
    <scope>NUCLEOTIDE SEQUENCE [LARGE SCALE GENOMIC DNA]</scope>
    <source>
        <strain evidence="1 2">F188</strain>
    </source>
</reference>
<keyword evidence="2" id="KW-1185">Reference proteome</keyword>
<accession>A0ABU3E464</accession>
<evidence type="ECO:0000313" key="2">
    <source>
        <dbReference type="Proteomes" id="UP001261624"/>
    </source>
</evidence>
<name>A0ABU3E464_9FLAO</name>
<comment type="caution">
    <text evidence="1">The sequence shown here is derived from an EMBL/GenBank/DDBJ whole genome shotgun (WGS) entry which is preliminary data.</text>
</comment>
<dbReference type="Proteomes" id="UP001261624">
    <property type="component" value="Unassembled WGS sequence"/>
</dbReference>
<dbReference type="RefSeq" id="WP_311685646.1">
    <property type="nucleotide sequence ID" value="NZ_JAVRHM010000015.1"/>
</dbReference>
<organism evidence="1 2">
    <name type="scientific">Autumnicola patrickiae</name>
    <dbReference type="NCBI Taxonomy" id="3075591"/>
    <lineage>
        <taxon>Bacteria</taxon>
        <taxon>Pseudomonadati</taxon>
        <taxon>Bacteroidota</taxon>
        <taxon>Flavobacteriia</taxon>
        <taxon>Flavobacteriales</taxon>
        <taxon>Flavobacteriaceae</taxon>
        <taxon>Autumnicola</taxon>
    </lineage>
</organism>
<protein>
    <submittedName>
        <fullName evidence="1">Uncharacterized protein</fullName>
    </submittedName>
</protein>
<gene>
    <name evidence="1" type="ORF">RM549_13365</name>
</gene>
<sequence>MSVLDFDCTPKTNCELWPITAIFETPPSEKKKGSNPLNQKSKD</sequence>
<evidence type="ECO:0000313" key="1">
    <source>
        <dbReference type="EMBL" id="MDT0690783.1"/>
    </source>
</evidence>